<dbReference type="HOGENOM" id="CLU_020336_29_1_6"/>
<accession>F6CZC2</accession>
<proteinExistence type="predicted"/>
<evidence type="ECO:0000313" key="3">
    <source>
        <dbReference type="Proteomes" id="UP000009230"/>
    </source>
</evidence>
<dbReference type="STRING" id="491952.Mar181_1620"/>
<evidence type="ECO:0000259" key="1">
    <source>
        <dbReference type="Pfam" id="PF00561"/>
    </source>
</evidence>
<dbReference type="InterPro" id="IPR000073">
    <property type="entry name" value="AB_hydrolase_1"/>
</dbReference>
<dbReference type="KEGG" id="mpc:Mar181_1620"/>
<dbReference type="RefSeq" id="WP_013796134.1">
    <property type="nucleotide sequence ID" value="NC_015559.1"/>
</dbReference>
<dbReference type="Pfam" id="PF00561">
    <property type="entry name" value="Abhydrolase_1"/>
    <property type="match status" value="1"/>
</dbReference>
<keyword evidence="3" id="KW-1185">Reference proteome</keyword>
<dbReference type="GO" id="GO:0016787">
    <property type="term" value="F:hydrolase activity"/>
    <property type="evidence" value="ECO:0007669"/>
    <property type="project" value="UniProtKB-KW"/>
</dbReference>
<dbReference type="InterPro" id="IPR029058">
    <property type="entry name" value="AB_hydrolase_fold"/>
</dbReference>
<dbReference type="Gene3D" id="3.40.50.1820">
    <property type="entry name" value="alpha/beta hydrolase"/>
    <property type="match status" value="1"/>
</dbReference>
<dbReference type="AlphaFoldDB" id="F6CZC2"/>
<gene>
    <name evidence="2" type="ordered locus">Mar181_1620</name>
</gene>
<keyword evidence="2" id="KW-0378">Hydrolase</keyword>
<organism evidence="2 3">
    <name type="scientific">Marinomonas posidonica (strain CECT 7376 / NCIMB 14433 / IVIA-Po-181)</name>
    <dbReference type="NCBI Taxonomy" id="491952"/>
    <lineage>
        <taxon>Bacteria</taxon>
        <taxon>Pseudomonadati</taxon>
        <taxon>Pseudomonadota</taxon>
        <taxon>Gammaproteobacteria</taxon>
        <taxon>Oceanospirillales</taxon>
        <taxon>Oceanospirillaceae</taxon>
        <taxon>Marinomonas</taxon>
    </lineage>
</organism>
<dbReference type="eggNOG" id="COG3208">
    <property type="taxonomic scope" value="Bacteria"/>
</dbReference>
<dbReference type="Proteomes" id="UP000009230">
    <property type="component" value="Chromosome"/>
</dbReference>
<dbReference type="PANTHER" id="PTHR43433:SF5">
    <property type="entry name" value="AB HYDROLASE-1 DOMAIN-CONTAINING PROTEIN"/>
    <property type="match status" value="1"/>
</dbReference>
<dbReference type="SUPFAM" id="SSF53474">
    <property type="entry name" value="alpha/beta-Hydrolases"/>
    <property type="match status" value="1"/>
</dbReference>
<dbReference type="EMBL" id="CP002771">
    <property type="protein sequence ID" value="AEF54659.1"/>
    <property type="molecule type" value="Genomic_DNA"/>
</dbReference>
<sequence length="232" mass="25799">MTEIHCLPGTMCDERLWHEASEHLGQNVRLIHQAIPFENTLDGMINCLLKRLPETPVNLLGFSMGGYLAAALTVKHPHRVKRLMLVSNLATGLPESERQQRHVALNWVATRGYSGIPRKKAQSMLGLSSREKNPLIALIQAMDATLGEVSLVQQLTASLQRPDLITSLQALEVPICVLAGTEDNLLSSFDRQRLKDSQVAEVFEIDACGHMLPIECPQQFAQYVMGYFDSLV</sequence>
<reference evidence="2 3" key="1">
    <citation type="journal article" date="2012" name="Stand. Genomic Sci.">
        <title>Complete genome sequence of Marinomonas posidonica type strain (IVIA-Po-181(T)).</title>
        <authorList>
            <person name="Lucas-Elio P."/>
            <person name="Goodwin L."/>
            <person name="Woyke T."/>
            <person name="Pitluck S."/>
            <person name="Nolan M."/>
            <person name="Kyrpides N.C."/>
            <person name="Detter J.C."/>
            <person name="Copeland A."/>
            <person name="Lu M."/>
            <person name="Bruce D."/>
            <person name="Detter C."/>
            <person name="Tapia R."/>
            <person name="Han S."/>
            <person name="Land M.L."/>
            <person name="Ivanova N."/>
            <person name="Mikhailova N."/>
            <person name="Johnston A.W."/>
            <person name="Sanchez-Amat A."/>
        </authorList>
    </citation>
    <scope>NUCLEOTIDE SEQUENCE [LARGE SCALE GENOMIC DNA]</scope>
    <source>
        <strain evidence="3">CECT 7376 / NCIMB 14433 / IVIA-Po-181</strain>
    </source>
</reference>
<name>F6CZC2_MARPP</name>
<feature type="domain" description="AB hydrolase-1" evidence="1">
    <location>
        <begin position="41"/>
        <end position="213"/>
    </location>
</feature>
<protein>
    <submittedName>
        <fullName evidence="2">Alpha/beta hydrolase fold protein</fullName>
    </submittedName>
</protein>
<evidence type="ECO:0000313" key="2">
    <source>
        <dbReference type="EMBL" id="AEF54659.1"/>
    </source>
</evidence>
<dbReference type="PANTHER" id="PTHR43433">
    <property type="entry name" value="HYDROLASE, ALPHA/BETA FOLD FAMILY PROTEIN"/>
    <property type="match status" value="1"/>
</dbReference>
<dbReference type="InterPro" id="IPR050471">
    <property type="entry name" value="AB_hydrolase"/>
</dbReference>